<dbReference type="OrthoDB" id="3366835at2"/>
<dbReference type="InterPro" id="IPR057895">
    <property type="entry name" value="Mom"/>
</dbReference>
<dbReference type="Pfam" id="PF25680">
    <property type="entry name" value="Mom"/>
    <property type="match status" value="1"/>
</dbReference>
<dbReference type="PATRIC" id="fig|400772.4.peg.989"/>
<organism evidence="1 2">
    <name type="scientific">Microbacterium ginsengisoli</name>
    <dbReference type="NCBI Taxonomy" id="400772"/>
    <lineage>
        <taxon>Bacteria</taxon>
        <taxon>Bacillati</taxon>
        <taxon>Actinomycetota</taxon>
        <taxon>Actinomycetes</taxon>
        <taxon>Micrococcales</taxon>
        <taxon>Microbacteriaceae</taxon>
        <taxon>Microbacterium</taxon>
    </lineage>
</organism>
<sequence>MTSSTLTPASTACQRWTLGRSSWRRVSEGGFDARRFHVDQIPEAQARAFVCTHHYAASYPAARFAWGLFTDDPRLIVDGVGLVGVAVLSVPMSAAVLTNVFPELDPFTESLELGRFVLVDAVPANAESWFLGQVWRQAAAAGIRGVVSFADPMPRQRTVTDVDELGQLSTRTETITPGHVGVIYQATNAIALGRSTARTLNYVPSAGIVLSERTLSKIRTGEQGADAGERHLIALGARARRAGEEPRSWLRDALEEIGVRKIRHPGNHRYAWPLGSVRQRSRQAIALERTPYPKAATQLLTL</sequence>
<keyword evidence="2" id="KW-1185">Reference proteome</keyword>
<comment type="caution">
    <text evidence="1">The sequence shown here is derived from an EMBL/GenBank/DDBJ whole genome shotgun (WGS) entry which is preliminary data.</text>
</comment>
<evidence type="ECO:0000313" key="1">
    <source>
        <dbReference type="EMBL" id="KJL37379.1"/>
    </source>
</evidence>
<accession>A0A0F0LXG4</accession>
<protein>
    <submittedName>
        <fullName evidence="1">Uncharacterized protein</fullName>
    </submittedName>
</protein>
<dbReference type="EMBL" id="JYIY01000066">
    <property type="protein sequence ID" value="KJL37379.1"/>
    <property type="molecule type" value="Genomic_DNA"/>
</dbReference>
<dbReference type="AlphaFoldDB" id="A0A0F0LXG4"/>
<evidence type="ECO:0000313" key="2">
    <source>
        <dbReference type="Proteomes" id="UP000033451"/>
    </source>
</evidence>
<gene>
    <name evidence="1" type="ORF">RR49_00963</name>
</gene>
<proteinExistence type="predicted"/>
<name>A0A0F0LXG4_9MICO</name>
<dbReference type="Proteomes" id="UP000033451">
    <property type="component" value="Unassembled WGS sequence"/>
</dbReference>
<reference evidence="1 2" key="1">
    <citation type="submission" date="2015-02" db="EMBL/GenBank/DDBJ databases">
        <title>Draft genome sequences of ten Microbacterium spp. with emphasis on heavy metal contaminated environments.</title>
        <authorList>
            <person name="Corretto E."/>
        </authorList>
    </citation>
    <scope>NUCLEOTIDE SEQUENCE [LARGE SCALE GENOMIC DNA]</scope>
    <source>
        <strain evidence="1 2">DSM 18659</strain>
    </source>
</reference>
<dbReference type="RefSeq" id="WP_048809245.1">
    <property type="nucleotide sequence ID" value="NZ_JYIY01000066.1"/>
</dbReference>
<dbReference type="STRING" id="400772.RR49_00963"/>